<dbReference type="RefSeq" id="WP_212516402.1">
    <property type="nucleotide sequence ID" value="NZ_JAGSOH010000004.1"/>
</dbReference>
<dbReference type="InterPro" id="IPR020904">
    <property type="entry name" value="Sc_DH/Rdtase_CS"/>
</dbReference>
<accession>A0A941IIZ4</accession>
<dbReference type="Pfam" id="PF13561">
    <property type="entry name" value="adh_short_C2"/>
    <property type="match status" value="1"/>
</dbReference>
<evidence type="ECO:0000313" key="5">
    <source>
        <dbReference type="Proteomes" id="UP000676325"/>
    </source>
</evidence>
<name>A0A941IIZ4_9ACTN</name>
<dbReference type="InterPro" id="IPR002347">
    <property type="entry name" value="SDR_fam"/>
</dbReference>
<gene>
    <name evidence="4" type="ORF">KDK95_02955</name>
</gene>
<reference evidence="4" key="1">
    <citation type="submission" date="2021-04" db="EMBL/GenBank/DDBJ databases">
        <title>Genome based classification of Actinospica acidithermotolerans sp. nov., an actinobacterium isolated from an Indonesian hot spring.</title>
        <authorList>
            <person name="Kusuma A.B."/>
            <person name="Putra K.E."/>
            <person name="Nafisah S."/>
            <person name="Loh J."/>
            <person name="Nouioui I."/>
            <person name="Goodfellow M."/>
        </authorList>
    </citation>
    <scope>NUCLEOTIDE SEQUENCE</scope>
    <source>
        <strain evidence="4">MGRD01-02</strain>
    </source>
</reference>
<dbReference type="EMBL" id="JAGSOH010000004">
    <property type="protein sequence ID" value="MBR7825251.1"/>
    <property type="molecule type" value="Genomic_DNA"/>
</dbReference>
<dbReference type="GO" id="GO:0016491">
    <property type="term" value="F:oxidoreductase activity"/>
    <property type="evidence" value="ECO:0007669"/>
    <property type="project" value="UniProtKB-KW"/>
</dbReference>
<dbReference type="PRINTS" id="PR00081">
    <property type="entry name" value="GDHRDH"/>
</dbReference>
<comment type="similarity">
    <text evidence="1">Belongs to the short-chain dehydrogenases/reductases (SDR) family.</text>
</comment>
<keyword evidence="2" id="KW-0560">Oxidoreductase</keyword>
<dbReference type="PANTHER" id="PTHR43669">
    <property type="entry name" value="5-KETO-D-GLUCONATE 5-REDUCTASE"/>
    <property type="match status" value="1"/>
</dbReference>
<organism evidence="4 5">
    <name type="scientific">Actinospica acidithermotolerans</name>
    <dbReference type="NCBI Taxonomy" id="2828514"/>
    <lineage>
        <taxon>Bacteria</taxon>
        <taxon>Bacillati</taxon>
        <taxon>Actinomycetota</taxon>
        <taxon>Actinomycetes</taxon>
        <taxon>Catenulisporales</taxon>
        <taxon>Actinospicaceae</taxon>
        <taxon>Actinospica</taxon>
    </lineage>
</organism>
<keyword evidence="5" id="KW-1185">Reference proteome</keyword>
<evidence type="ECO:0000313" key="4">
    <source>
        <dbReference type="EMBL" id="MBR7825251.1"/>
    </source>
</evidence>
<protein>
    <submittedName>
        <fullName evidence="4">SDR family oxidoreductase</fullName>
    </submittedName>
</protein>
<dbReference type="PROSITE" id="PS00061">
    <property type="entry name" value="ADH_SHORT"/>
    <property type="match status" value="1"/>
</dbReference>
<evidence type="ECO:0000259" key="3">
    <source>
        <dbReference type="SMART" id="SM00822"/>
    </source>
</evidence>
<dbReference type="FunFam" id="3.40.50.720:FF:000084">
    <property type="entry name" value="Short-chain dehydrogenase reductase"/>
    <property type="match status" value="1"/>
</dbReference>
<dbReference type="PANTHER" id="PTHR43669:SF3">
    <property type="entry name" value="ALCOHOL DEHYDROGENASE, PUTATIVE (AFU_ORTHOLOGUE AFUA_3G03445)-RELATED"/>
    <property type="match status" value="1"/>
</dbReference>
<evidence type="ECO:0000256" key="1">
    <source>
        <dbReference type="ARBA" id="ARBA00006484"/>
    </source>
</evidence>
<dbReference type="Proteomes" id="UP000676325">
    <property type="component" value="Unassembled WGS sequence"/>
</dbReference>
<feature type="domain" description="Ketoreductase" evidence="3">
    <location>
        <begin position="13"/>
        <end position="193"/>
    </location>
</feature>
<dbReference type="PRINTS" id="PR00080">
    <property type="entry name" value="SDRFAMILY"/>
</dbReference>
<proteinExistence type="inferred from homology"/>
<dbReference type="InterPro" id="IPR057326">
    <property type="entry name" value="KR_dom"/>
</dbReference>
<dbReference type="AlphaFoldDB" id="A0A941IIZ4"/>
<sequence length="256" mass="26583">MSMIEDLFSLDGRTALVTGGSSGIGYAMAEAIACAGARTVLLARREGPLKEAVGRIAAQGGEAHAVTADITDRAALARAAEEAVELVGEIDILVNCAANMYRPPLGELTTELWDVQFAACVDAPFLLGQRFGPRMAERGWGRIINVGSQQSISAFGNSGGYGAAKAALAGLTRSQAEAWSPRGVSVNTIIPGFVLTPLTAETAKDTERVTALAARHMANRNGLPDDFQGAALFLASNAAGFVTGQMLFVDGGFSVH</sequence>
<dbReference type="SMART" id="SM00822">
    <property type="entry name" value="PKS_KR"/>
    <property type="match status" value="1"/>
</dbReference>
<dbReference type="Gene3D" id="3.40.50.720">
    <property type="entry name" value="NAD(P)-binding Rossmann-like Domain"/>
    <property type="match status" value="1"/>
</dbReference>
<comment type="caution">
    <text evidence="4">The sequence shown here is derived from an EMBL/GenBank/DDBJ whole genome shotgun (WGS) entry which is preliminary data.</text>
</comment>
<dbReference type="InterPro" id="IPR036291">
    <property type="entry name" value="NAD(P)-bd_dom_sf"/>
</dbReference>
<evidence type="ECO:0000256" key="2">
    <source>
        <dbReference type="ARBA" id="ARBA00023002"/>
    </source>
</evidence>
<dbReference type="SUPFAM" id="SSF51735">
    <property type="entry name" value="NAD(P)-binding Rossmann-fold domains"/>
    <property type="match status" value="1"/>
</dbReference>